<keyword evidence="3" id="KW-1185">Reference proteome</keyword>
<dbReference type="PANTHER" id="PTHR10974">
    <property type="entry name" value="FI08016P-RELATED"/>
    <property type="match status" value="1"/>
</dbReference>
<keyword evidence="1" id="KW-0472">Membrane</keyword>
<dbReference type="Pfam" id="PF02995">
    <property type="entry name" value="DUF229"/>
    <property type="match status" value="1"/>
</dbReference>
<evidence type="ECO:0000256" key="1">
    <source>
        <dbReference type="SAM" id="Phobius"/>
    </source>
</evidence>
<evidence type="ECO:0000313" key="3">
    <source>
        <dbReference type="Proteomes" id="UP001176961"/>
    </source>
</evidence>
<evidence type="ECO:0000313" key="2">
    <source>
        <dbReference type="EMBL" id="CAJ0602677.1"/>
    </source>
</evidence>
<keyword evidence="1" id="KW-1133">Transmembrane helix</keyword>
<dbReference type="GO" id="GO:0005615">
    <property type="term" value="C:extracellular space"/>
    <property type="evidence" value="ECO:0007669"/>
    <property type="project" value="TreeGrafter"/>
</dbReference>
<sequence>MTTSSTYVSLLIVAFIVVVSYYFYKNHKYLTYVETSDTFDQLYLSLAPTMLSSIMENTCKWPVLPTVEVKVPNFSHRSKFIRCTAMNPLAELDDYGFLEIFLPTEEEKSSIRCTYQPISNVSFVLGTPKEIEFNQPTQIYHDQFVVRCRNISSPQNVIYERAFINVPYPSGPAKQPKFVKSNWEYPSLALLIFDSVSLNQFKATMPRTWKFLVDNDFVAMNMYNEVTHDINSNILSILKGGEEKQSEETFLWDVMKERQCKTYLSEEIGDFPSVLGNMSLDVEHDLRPFHAYAHATSEGVCTKDGHVGAQENIKFWRKALLHSKNRCHFSMHHMRALTRDPELLPLLDQELRESLEALKANGLFEDTVFALLSGTGNPPRLKDQLFTSRVEERTPLFTIKLPEKFLRKHYHSRASLQSNANRLVATKDIGITLMDIASGSPLTFVSYNLKNEPLNGTSLLTYAIPTYRSCDDANVPPHMCLCMDDKALLTEDYSSNSFIYNQLFEYVKTEVLKNDCIDEVINCYEGKCDANVRVLSLNPMVQQGIRDERDWREVRKTQYDMGMNYVEILVLAQAAPHNPSLMNIDKMRVVLRMRFRFTRKTGFEPVGSPTVANANHQCHAKRIEQYCEMCYYNSLLTDPQI</sequence>
<protein>
    <submittedName>
        <fullName evidence="2">Uncharacterized protein</fullName>
    </submittedName>
</protein>
<proteinExistence type="predicted"/>
<accession>A0AA36MAM4</accession>
<dbReference type="AlphaFoldDB" id="A0AA36MAM4"/>
<dbReference type="PANTHER" id="PTHR10974:SF4">
    <property type="entry name" value="PROTEIN CBG09258"/>
    <property type="match status" value="1"/>
</dbReference>
<gene>
    <name evidence="2" type="ORF">CYNAS_LOCUS14660</name>
</gene>
<reference evidence="2" key="1">
    <citation type="submission" date="2023-07" db="EMBL/GenBank/DDBJ databases">
        <authorList>
            <consortium name="CYATHOMIX"/>
        </authorList>
    </citation>
    <scope>NUCLEOTIDE SEQUENCE</scope>
    <source>
        <strain evidence="2">N/A</strain>
    </source>
</reference>
<organism evidence="2 3">
    <name type="scientific">Cylicocyclus nassatus</name>
    <name type="common">Nematode worm</name>
    <dbReference type="NCBI Taxonomy" id="53992"/>
    <lineage>
        <taxon>Eukaryota</taxon>
        <taxon>Metazoa</taxon>
        <taxon>Ecdysozoa</taxon>
        <taxon>Nematoda</taxon>
        <taxon>Chromadorea</taxon>
        <taxon>Rhabditida</taxon>
        <taxon>Rhabditina</taxon>
        <taxon>Rhabditomorpha</taxon>
        <taxon>Strongyloidea</taxon>
        <taxon>Strongylidae</taxon>
        <taxon>Cylicocyclus</taxon>
    </lineage>
</organism>
<feature type="transmembrane region" description="Helical" evidence="1">
    <location>
        <begin position="6"/>
        <end position="24"/>
    </location>
</feature>
<dbReference type="Proteomes" id="UP001176961">
    <property type="component" value="Unassembled WGS sequence"/>
</dbReference>
<dbReference type="EMBL" id="CATQJL010000305">
    <property type="protein sequence ID" value="CAJ0602677.1"/>
    <property type="molecule type" value="Genomic_DNA"/>
</dbReference>
<comment type="caution">
    <text evidence="2">The sequence shown here is derived from an EMBL/GenBank/DDBJ whole genome shotgun (WGS) entry which is preliminary data.</text>
</comment>
<keyword evidence="1" id="KW-0812">Transmembrane</keyword>
<dbReference type="InterPro" id="IPR004245">
    <property type="entry name" value="DUF229"/>
</dbReference>
<name>A0AA36MAM4_CYLNA</name>